<name>A0A1B6CA11_9HEMI</name>
<feature type="non-terminal residue" evidence="2">
    <location>
        <position position="1"/>
    </location>
</feature>
<evidence type="ECO:0000313" key="2">
    <source>
        <dbReference type="EMBL" id="JAS10115.1"/>
    </source>
</evidence>
<protein>
    <submittedName>
        <fullName evidence="2">Uncharacterized protein</fullName>
    </submittedName>
</protein>
<reference evidence="2" key="1">
    <citation type="submission" date="2015-12" db="EMBL/GenBank/DDBJ databases">
        <title>De novo transcriptome assembly of four potential Pierce s Disease insect vectors from Arizona vineyards.</title>
        <authorList>
            <person name="Tassone E.E."/>
        </authorList>
    </citation>
    <scope>NUCLEOTIDE SEQUENCE</scope>
</reference>
<accession>A0A1B6CA11</accession>
<evidence type="ECO:0000256" key="1">
    <source>
        <dbReference type="SAM" id="MobiDB-lite"/>
    </source>
</evidence>
<feature type="region of interest" description="Disordered" evidence="1">
    <location>
        <begin position="1"/>
        <end position="44"/>
    </location>
</feature>
<sequence length="102" mass="11713">SHIPSALTDTVEQEQLEKKRAMKKAKRLKEKEKKIADAPRRAEEAEKKRYLELSDREKCALAAERRLLKAAGKTGVVITRCYVCALDITGKVPFTYEKYLFL</sequence>
<dbReference type="EMBL" id="GEDC01027183">
    <property type="protein sequence ID" value="JAS10115.1"/>
    <property type="molecule type" value="Transcribed_RNA"/>
</dbReference>
<proteinExistence type="predicted"/>
<gene>
    <name evidence="2" type="ORF">g.18863</name>
</gene>
<dbReference type="PANTHER" id="PTHR16036:SF2">
    <property type="entry name" value="TRNA ENDONUCLEASE ANKZF1"/>
    <property type="match status" value="1"/>
</dbReference>
<organism evidence="2">
    <name type="scientific">Clastoptera arizonana</name>
    <name type="common">Arizona spittle bug</name>
    <dbReference type="NCBI Taxonomy" id="38151"/>
    <lineage>
        <taxon>Eukaryota</taxon>
        <taxon>Metazoa</taxon>
        <taxon>Ecdysozoa</taxon>
        <taxon>Arthropoda</taxon>
        <taxon>Hexapoda</taxon>
        <taxon>Insecta</taxon>
        <taxon>Pterygota</taxon>
        <taxon>Neoptera</taxon>
        <taxon>Paraneoptera</taxon>
        <taxon>Hemiptera</taxon>
        <taxon>Auchenorrhyncha</taxon>
        <taxon>Cercopoidea</taxon>
        <taxon>Clastopteridae</taxon>
        <taxon>Clastoptera</taxon>
    </lineage>
</organism>
<dbReference type="InterPro" id="IPR047139">
    <property type="entry name" value="ANKZ1/VMS1"/>
</dbReference>
<dbReference type="AlphaFoldDB" id="A0A1B6CA11"/>
<dbReference type="GO" id="GO:0036503">
    <property type="term" value="P:ERAD pathway"/>
    <property type="evidence" value="ECO:0007669"/>
    <property type="project" value="TreeGrafter"/>
</dbReference>
<feature type="compositionally biased region" description="Basic and acidic residues" evidence="1">
    <location>
        <begin position="29"/>
        <end position="44"/>
    </location>
</feature>
<dbReference type="PANTHER" id="PTHR16036">
    <property type="entry name" value="ANKYRIN REPEAT AND ZINC FINGER DOMAIN-CONTAINING PROTEIN 1"/>
    <property type="match status" value="1"/>
</dbReference>